<comment type="caution">
    <text evidence="2">The sequence shown here is derived from an EMBL/GenBank/DDBJ whole genome shotgun (WGS) entry which is preliminary data.</text>
</comment>
<feature type="transmembrane region" description="Helical" evidence="1">
    <location>
        <begin position="46"/>
        <end position="65"/>
    </location>
</feature>
<dbReference type="Proteomes" id="UP000823928">
    <property type="component" value="Unassembled WGS sequence"/>
</dbReference>
<dbReference type="SUPFAM" id="SSF54523">
    <property type="entry name" value="Pili subunits"/>
    <property type="match status" value="1"/>
</dbReference>
<dbReference type="InterPro" id="IPR045584">
    <property type="entry name" value="Pilin-like"/>
</dbReference>
<evidence type="ECO:0000313" key="2">
    <source>
        <dbReference type="EMBL" id="HIS35103.1"/>
    </source>
</evidence>
<dbReference type="EMBL" id="DVIU01000013">
    <property type="protein sequence ID" value="HIS35103.1"/>
    <property type="molecule type" value="Genomic_DNA"/>
</dbReference>
<dbReference type="NCBIfam" id="TIGR02532">
    <property type="entry name" value="IV_pilin_GFxxxE"/>
    <property type="match status" value="1"/>
</dbReference>
<accession>A0A9D1JLR1</accession>
<keyword evidence="1" id="KW-1133">Transmembrane helix</keyword>
<organism evidence="2 3">
    <name type="scientific">Candidatus Scatousia excrementigallinarum</name>
    <dbReference type="NCBI Taxonomy" id="2840935"/>
    <lineage>
        <taxon>Bacteria</taxon>
        <taxon>Candidatus Scatousia</taxon>
    </lineage>
</organism>
<name>A0A9D1JLR1_9BACT</name>
<dbReference type="Pfam" id="PF07963">
    <property type="entry name" value="N_methyl"/>
    <property type="match status" value="1"/>
</dbReference>
<dbReference type="AlphaFoldDB" id="A0A9D1JLR1"/>
<sequence>MKCSGARLDSALSKKFKKHTIFKKLFFIANAFGRFDKSSGFTLAEILITLGIIGVVAAMTLPTLVTKYKDKILVSQAKKLYSETFNGIKMYTAKNYCANESCLFDISKTTDEVNREFFKMFEGATYCEKGSKKKLCQKYMVLSNTKLNNGYGQTGYGDNIAPPFILLKSGAVIKIAQQNECPRTYESKVRDENGNFTGEVEIKTTNICANIYLDSNGPKAPNQRGADIFVHTFNINNKFGIDRLFNKVLTEGKLQYTPYRAGVEY</sequence>
<proteinExistence type="predicted"/>
<keyword evidence="1" id="KW-0812">Transmembrane</keyword>
<reference evidence="2" key="1">
    <citation type="submission" date="2020-10" db="EMBL/GenBank/DDBJ databases">
        <authorList>
            <person name="Gilroy R."/>
        </authorList>
    </citation>
    <scope>NUCLEOTIDE SEQUENCE</scope>
    <source>
        <strain evidence="2">6276</strain>
    </source>
</reference>
<reference evidence="2" key="2">
    <citation type="journal article" date="2021" name="PeerJ">
        <title>Extensive microbial diversity within the chicken gut microbiome revealed by metagenomics and culture.</title>
        <authorList>
            <person name="Gilroy R."/>
            <person name="Ravi A."/>
            <person name="Getino M."/>
            <person name="Pursley I."/>
            <person name="Horton D.L."/>
            <person name="Alikhan N.F."/>
            <person name="Baker D."/>
            <person name="Gharbi K."/>
            <person name="Hall N."/>
            <person name="Watson M."/>
            <person name="Adriaenssens E.M."/>
            <person name="Foster-Nyarko E."/>
            <person name="Jarju S."/>
            <person name="Secka A."/>
            <person name="Antonio M."/>
            <person name="Oren A."/>
            <person name="Chaudhuri R.R."/>
            <person name="La Ragione R."/>
            <person name="Hildebrand F."/>
            <person name="Pallen M.J."/>
        </authorList>
    </citation>
    <scope>NUCLEOTIDE SEQUENCE</scope>
    <source>
        <strain evidence="2">6276</strain>
    </source>
</reference>
<keyword evidence="1" id="KW-0472">Membrane</keyword>
<dbReference type="InterPro" id="IPR012902">
    <property type="entry name" value="N_methyl_site"/>
</dbReference>
<evidence type="ECO:0000313" key="3">
    <source>
        <dbReference type="Proteomes" id="UP000823928"/>
    </source>
</evidence>
<evidence type="ECO:0000256" key="1">
    <source>
        <dbReference type="SAM" id="Phobius"/>
    </source>
</evidence>
<protein>
    <submittedName>
        <fullName evidence="2">Type II secretion system protein</fullName>
    </submittedName>
</protein>
<dbReference type="Gene3D" id="3.30.700.10">
    <property type="entry name" value="Glycoprotein, Type 4 Pilin"/>
    <property type="match status" value="1"/>
</dbReference>
<gene>
    <name evidence="2" type="ORF">IAC10_00530</name>
</gene>